<dbReference type="RefSeq" id="WP_019820697.1">
    <property type="nucleotide sequence ID" value="NZ_AJZD02000232.1"/>
</dbReference>
<name>A0A1E5FM47_VIBSP</name>
<organism evidence="1 2">
    <name type="scientific">Vibrio splendidus 12E03</name>
    <dbReference type="NCBI Taxonomy" id="1191305"/>
    <lineage>
        <taxon>Bacteria</taxon>
        <taxon>Pseudomonadati</taxon>
        <taxon>Pseudomonadota</taxon>
        <taxon>Gammaproteobacteria</taxon>
        <taxon>Vibrionales</taxon>
        <taxon>Vibrionaceae</taxon>
        <taxon>Vibrio</taxon>
    </lineage>
</organism>
<evidence type="ECO:0000313" key="1">
    <source>
        <dbReference type="EMBL" id="OEF91286.1"/>
    </source>
</evidence>
<gene>
    <name evidence="1" type="ORF">A142_22890</name>
</gene>
<evidence type="ECO:0000313" key="2">
    <source>
        <dbReference type="Proteomes" id="UP000094802"/>
    </source>
</evidence>
<dbReference type="AlphaFoldDB" id="A0A1E5FM47"/>
<proteinExistence type="predicted"/>
<sequence>MNNIDTQILRVLSETKFRARTIGGIAKELGINKRVVVHRLQRSKLLNQQVKIYPLRSKAGEVMVMSRERFDKTATMKERFVDAFATKRAVIK</sequence>
<dbReference type="EMBL" id="AJZD02000232">
    <property type="protein sequence ID" value="OEF91286.1"/>
    <property type="molecule type" value="Genomic_DNA"/>
</dbReference>
<dbReference type="OrthoDB" id="8780330at2"/>
<accession>A0A1E5FM47</accession>
<dbReference type="Proteomes" id="UP000094802">
    <property type="component" value="Unassembled WGS sequence"/>
</dbReference>
<reference evidence="1 2" key="1">
    <citation type="journal article" date="2012" name="Science">
        <title>Ecological populations of bacteria act as socially cohesive units of antibiotic production and resistance.</title>
        <authorList>
            <person name="Cordero O.X."/>
            <person name="Wildschutte H."/>
            <person name="Kirkup B."/>
            <person name="Proehl S."/>
            <person name="Ngo L."/>
            <person name="Hussain F."/>
            <person name="Le Roux F."/>
            <person name="Mincer T."/>
            <person name="Polz M.F."/>
        </authorList>
    </citation>
    <scope>NUCLEOTIDE SEQUENCE [LARGE SCALE GENOMIC DNA]</scope>
    <source>
        <strain evidence="1 2">12E03</strain>
    </source>
</reference>
<protein>
    <submittedName>
        <fullName evidence="1">Uncharacterized protein</fullName>
    </submittedName>
</protein>
<comment type="caution">
    <text evidence="1">The sequence shown here is derived from an EMBL/GenBank/DDBJ whole genome shotgun (WGS) entry which is preliminary data.</text>
</comment>